<feature type="signal peptide" evidence="2">
    <location>
        <begin position="1"/>
        <end position="22"/>
    </location>
</feature>
<feature type="compositionally biased region" description="Low complexity" evidence="1">
    <location>
        <begin position="86"/>
        <end position="95"/>
    </location>
</feature>
<evidence type="ECO:0000313" key="3">
    <source>
        <dbReference type="EMBL" id="KAJ4483553.1"/>
    </source>
</evidence>
<sequence>MKFFANISFFLLILNAAISVDALFTSPSVKACGHFKTRLHQSCSWIVKLRGGNKTESGTCEQRSGIHLTHKLECVTKLAVSATGSASSATATSPAGGMGSTGMGSTGMGSTGMDSTGMDSTGTGSTASSSIGTQSSGAGMYRMRRRRSNIWSSKERREERTFTNANL</sequence>
<feature type="chain" id="PRO_5040840754" description="Extracellular membrane protein CFEM domain-containing protein" evidence="2">
    <location>
        <begin position="23"/>
        <end position="167"/>
    </location>
</feature>
<feature type="region of interest" description="Disordered" evidence="1">
    <location>
        <begin position="86"/>
        <end position="167"/>
    </location>
</feature>
<evidence type="ECO:0000256" key="2">
    <source>
        <dbReference type="SAM" id="SignalP"/>
    </source>
</evidence>
<feature type="compositionally biased region" description="Low complexity" evidence="1">
    <location>
        <begin position="111"/>
        <end position="139"/>
    </location>
</feature>
<evidence type="ECO:0008006" key="5">
    <source>
        <dbReference type="Google" id="ProtNLM"/>
    </source>
</evidence>
<dbReference type="OrthoDB" id="3029026at2759"/>
<protein>
    <recommendedName>
        <fullName evidence="5">Extracellular membrane protein CFEM domain-containing protein</fullName>
    </recommendedName>
</protein>
<dbReference type="Proteomes" id="UP001150266">
    <property type="component" value="Unassembled WGS sequence"/>
</dbReference>
<dbReference type="EMBL" id="JAOTPV010000004">
    <property type="protein sequence ID" value="KAJ4483553.1"/>
    <property type="molecule type" value="Genomic_DNA"/>
</dbReference>
<proteinExistence type="predicted"/>
<accession>A0A9W9AIK9</accession>
<comment type="caution">
    <text evidence="3">The sequence shown here is derived from an EMBL/GenBank/DDBJ whole genome shotgun (WGS) entry which is preliminary data.</text>
</comment>
<dbReference type="AlphaFoldDB" id="A0A9W9AIK9"/>
<name>A0A9W9AIK9_9AGAR</name>
<reference evidence="3" key="1">
    <citation type="submission" date="2022-08" db="EMBL/GenBank/DDBJ databases">
        <title>A Global Phylogenomic Analysis of the Shiitake Genus Lentinula.</title>
        <authorList>
            <consortium name="DOE Joint Genome Institute"/>
            <person name="Sierra-Patev S."/>
            <person name="Min B."/>
            <person name="Naranjo-Ortiz M."/>
            <person name="Looney B."/>
            <person name="Konkel Z."/>
            <person name="Slot J.C."/>
            <person name="Sakamoto Y."/>
            <person name="Steenwyk J.L."/>
            <person name="Rokas A."/>
            <person name="Carro J."/>
            <person name="Camarero S."/>
            <person name="Ferreira P."/>
            <person name="Molpeceres G."/>
            <person name="Ruiz-Duenas F.J."/>
            <person name="Serrano A."/>
            <person name="Henrissat B."/>
            <person name="Drula E."/>
            <person name="Hughes K.W."/>
            <person name="Mata J.L."/>
            <person name="Ishikawa N.K."/>
            <person name="Vargas-Isla R."/>
            <person name="Ushijima S."/>
            <person name="Smith C.A."/>
            <person name="Ahrendt S."/>
            <person name="Andreopoulos W."/>
            <person name="He G."/>
            <person name="Labutti K."/>
            <person name="Lipzen A."/>
            <person name="Ng V."/>
            <person name="Riley R."/>
            <person name="Sandor L."/>
            <person name="Barry K."/>
            <person name="Martinez A.T."/>
            <person name="Xiao Y."/>
            <person name="Gibbons J.G."/>
            <person name="Terashima K."/>
            <person name="Grigoriev I.V."/>
            <person name="Hibbett D.S."/>
        </authorList>
    </citation>
    <scope>NUCLEOTIDE SEQUENCE</scope>
    <source>
        <strain evidence="3">JLM2183</strain>
    </source>
</reference>
<evidence type="ECO:0000256" key="1">
    <source>
        <dbReference type="SAM" id="MobiDB-lite"/>
    </source>
</evidence>
<feature type="compositionally biased region" description="Gly residues" evidence="1">
    <location>
        <begin position="96"/>
        <end position="110"/>
    </location>
</feature>
<keyword evidence="2" id="KW-0732">Signal</keyword>
<evidence type="ECO:0000313" key="4">
    <source>
        <dbReference type="Proteomes" id="UP001150266"/>
    </source>
</evidence>
<keyword evidence="4" id="KW-1185">Reference proteome</keyword>
<gene>
    <name evidence="3" type="ORF">J3R30DRAFT_1798249</name>
</gene>
<organism evidence="3 4">
    <name type="scientific">Lentinula aciculospora</name>
    <dbReference type="NCBI Taxonomy" id="153920"/>
    <lineage>
        <taxon>Eukaryota</taxon>
        <taxon>Fungi</taxon>
        <taxon>Dikarya</taxon>
        <taxon>Basidiomycota</taxon>
        <taxon>Agaricomycotina</taxon>
        <taxon>Agaricomycetes</taxon>
        <taxon>Agaricomycetidae</taxon>
        <taxon>Agaricales</taxon>
        <taxon>Marasmiineae</taxon>
        <taxon>Omphalotaceae</taxon>
        <taxon>Lentinula</taxon>
    </lineage>
</organism>